<dbReference type="GO" id="GO:0004721">
    <property type="term" value="F:phosphoprotein phosphatase activity"/>
    <property type="evidence" value="ECO:0007669"/>
    <property type="project" value="TreeGrafter"/>
</dbReference>
<dbReference type="GO" id="GO:0005886">
    <property type="term" value="C:plasma membrane"/>
    <property type="evidence" value="ECO:0007669"/>
    <property type="project" value="TreeGrafter"/>
</dbReference>
<dbReference type="PANTHER" id="PTHR45453:SF1">
    <property type="entry name" value="PHOSPHATE REGULON SENSOR PROTEIN PHOR"/>
    <property type="match status" value="1"/>
</dbReference>
<keyword evidence="5" id="KW-0808">Transferase</keyword>
<evidence type="ECO:0000259" key="8">
    <source>
        <dbReference type="PROSITE" id="PS50109"/>
    </source>
</evidence>
<organism evidence="9 10">
    <name type="scientific">Geosporobacter subterraneus DSM 17957</name>
    <dbReference type="NCBI Taxonomy" id="1121919"/>
    <lineage>
        <taxon>Bacteria</taxon>
        <taxon>Bacillati</taxon>
        <taxon>Bacillota</taxon>
        <taxon>Clostridia</taxon>
        <taxon>Peptostreptococcales</taxon>
        <taxon>Thermotaleaceae</taxon>
        <taxon>Geosporobacter</taxon>
    </lineage>
</organism>
<keyword evidence="6 9" id="KW-0418">Kinase</keyword>
<gene>
    <name evidence="9" type="ORF">SAMN02745975_02419</name>
</gene>
<dbReference type="InterPro" id="IPR005467">
    <property type="entry name" value="His_kinase_dom"/>
</dbReference>
<dbReference type="EC" id="2.7.13.3" evidence="3"/>
<dbReference type="Pfam" id="PF02518">
    <property type="entry name" value="HATPase_c"/>
    <property type="match status" value="1"/>
</dbReference>
<evidence type="ECO:0000256" key="6">
    <source>
        <dbReference type="ARBA" id="ARBA00022777"/>
    </source>
</evidence>
<dbReference type="SMART" id="SM00387">
    <property type="entry name" value="HATPase_c"/>
    <property type="match status" value="1"/>
</dbReference>
<keyword evidence="7" id="KW-0902">Two-component regulatory system</keyword>
<dbReference type="PRINTS" id="PR00344">
    <property type="entry name" value="BCTRLSENSOR"/>
</dbReference>
<dbReference type="GO" id="GO:0000155">
    <property type="term" value="F:phosphorelay sensor kinase activity"/>
    <property type="evidence" value="ECO:0007669"/>
    <property type="project" value="TreeGrafter"/>
</dbReference>
<keyword evidence="4" id="KW-0597">Phosphoprotein</keyword>
<comment type="subcellular location">
    <subcellularLocation>
        <location evidence="2">Membrane</location>
    </subcellularLocation>
</comment>
<evidence type="ECO:0000256" key="5">
    <source>
        <dbReference type="ARBA" id="ARBA00022679"/>
    </source>
</evidence>
<dbReference type="CDD" id="cd00075">
    <property type="entry name" value="HATPase"/>
    <property type="match status" value="1"/>
</dbReference>
<keyword evidence="10" id="KW-1185">Reference proteome</keyword>
<proteinExistence type="predicted"/>
<dbReference type="Gene3D" id="3.30.565.10">
    <property type="entry name" value="Histidine kinase-like ATPase, C-terminal domain"/>
    <property type="match status" value="1"/>
</dbReference>
<accession>A0A1M6KJZ9</accession>
<evidence type="ECO:0000313" key="9">
    <source>
        <dbReference type="EMBL" id="SHJ59170.1"/>
    </source>
</evidence>
<evidence type="ECO:0000256" key="7">
    <source>
        <dbReference type="ARBA" id="ARBA00023012"/>
    </source>
</evidence>
<name>A0A1M6KJZ9_9FIRM</name>
<dbReference type="InterPro" id="IPR004358">
    <property type="entry name" value="Sig_transdc_His_kin-like_C"/>
</dbReference>
<sequence length="104" mass="11517">MILFDNAVKYANVRGSISLLLKKSHHHVILSITNTGEGIPVEHIHKVFDRFYRTDPSRSRTSGSYGLGLAIAKTIIEQHGGKISVQSILSERTTFSIELPTINS</sequence>
<dbReference type="AlphaFoldDB" id="A0A1M6KJZ9"/>
<evidence type="ECO:0000313" key="10">
    <source>
        <dbReference type="Proteomes" id="UP000184536"/>
    </source>
</evidence>
<protein>
    <recommendedName>
        <fullName evidence="3">histidine kinase</fullName>
        <ecNumber evidence="3">2.7.13.3</ecNumber>
    </recommendedName>
</protein>
<comment type="catalytic activity">
    <reaction evidence="1">
        <text>ATP + protein L-histidine = ADP + protein N-phospho-L-histidine.</text>
        <dbReference type="EC" id="2.7.13.3"/>
    </reaction>
</comment>
<dbReference type="PROSITE" id="PS50109">
    <property type="entry name" value="HIS_KIN"/>
    <property type="match status" value="1"/>
</dbReference>
<reference evidence="10" key="1">
    <citation type="submission" date="2016-11" db="EMBL/GenBank/DDBJ databases">
        <authorList>
            <person name="Varghese N."/>
            <person name="Submissions S."/>
        </authorList>
    </citation>
    <scope>NUCLEOTIDE SEQUENCE [LARGE SCALE GENOMIC DNA]</scope>
    <source>
        <strain evidence="10">DSM 17957</strain>
    </source>
</reference>
<dbReference type="STRING" id="1121919.SAMN02745975_02419"/>
<evidence type="ECO:0000256" key="4">
    <source>
        <dbReference type="ARBA" id="ARBA00022553"/>
    </source>
</evidence>
<evidence type="ECO:0000256" key="2">
    <source>
        <dbReference type="ARBA" id="ARBA00004370"/>
    </source>
</evidence>
<dbReference type="RefSeq" id="WP_242946329.1">
    <property type="nucleotide sequence ID" value="NZ_FQZV01000031.1"/>
</dbReference>
<evidence type="ECO:0000256" key="3">
    <source>
        <dbReference type="ARBA" id="ARBA00012438"/>
    </source>
</evidence>
<dbReference type="InterPro" id="IPR003594">
    <property type="entry name" value="HATPase_dom"/>
</dbReference>
<feature type="domain" description="Histidine kinase" evidence="8">
    <location>
        <begin position="1"/>
        <end position="103"/>
    </location>
</feature>
<dbReference type="Proteomes" id="UP000184536">
    <property type="component" value="Unassembled WGS sequence"/>
</dbReference>
<dbReference type="InterPro" id="IPR050351">
    <property type="entry name" value="BphY/WalK/GraS-like"/>
</dbReference>
<dbReference type="SUPFAM" id="SSF55874">
    <property type="entry name" value="ATPase domain of HSP90 chaperone/DNA topoisomerase II/histidine kinase"/>
    <property type="match status" value="1"/>
</dbReference>
<dbReference type="InterPro" id="IPR036890">
    <property type="entry name" value="HATPase_C_sf"/>
</dbReference>
<dbReference type="PANTHER" id="PTHR45453">
    <property type="entry name" value="PHOSPHATE REGULON SENSOR PROTEIN PHOR"/>
    <property type="match status" value="1"/>
</dbReference>
<dbReference type="GO" id="GO:0016036">
    <property type="term" value="P:cellular response to phosphate starvation"/>
    <property type="evidence" value="ECO:0007669"/>
    <property type="project" value="TreeGrafter"/>
</dbReference>
<dbReference type="EMBL" id="FQZV01000031">
    <property type="protein sequence ID" value="SHJ59170.1"/>
    <property type="molecule type" value="Genomic_DNA"/>
</dbReference>
<evidence type="ECO:0000256" key="1">
    <source>
        <dbReference type="ARBA" id="ARBA00000085"/>
    </source>
</evidence>